<evidence type="ECO:0000256" key="6">
    <source>
        <dbReference type="ARBA" id="ARBA00022964"/>
    </source>
</evidence>
<dbReference type="EMBL" id="RQTK01000796">
    <property type="protein sequence ID" value="RUS74811.1"/>
    <property type="molecule type" value="Genomic_DNA"/>
</dbReference>
<gene>
    <name evidence="11" type="ORF">EGW08_017420</name>
</gene>
<name>A0A433SZS3_ELYCH</name>
<evidence type="ECO:0000256" key="2">
    <source>
        <dbReference type="ARBA" id="ARBA00001954"/>
    </source>
</evidence>
<keyword evidence="9" id="KW-0486">Methionine biosynthesis</keyword>
<dbReference type="Gene3D" id="2.60.120.10">
    <property type="entry name" value="Jelly Rolls"/>
    <property type="match status" value="1"/>
</dbReference>
<accession>A0A433SZS3</accession>
<dbReference type="PANTHER" id="PTHR23418:SF0">
    <property type="entry name" value="ACIREDUCTONE DIOXYGENASE"/>
    <property type="match status" value="1"/>
</dbReference>
<evidence type="ECO:0000256" key="1">
    <source>
        <dbReference type="ARBA" id="ARBA00000428"/>
    </source>
</evidence>
<comment type="catalytic activity">
    <reaction evidence="1">
        <text>1,2-dihydroxy-5-(methylsulfanyl)pent-1-en-3-one + O2 = 4-methylsulfanyl-2-oxobutanoate + formate + 2 H(+)</text>
        <dbReference type="Rhea" id="RHEA:24504"/>
        <dbReference type="ChEBI" id="CHEBI:15378"/>
        <dbReference type="ChEBI" id="CHEBI:15379"/>
        <dbReference type="ChEBI" id="CHEBI:15740"/>
        <dbReference type="ChEBI" id="CHEBI:16723"/>
        <dbReference type="ChEBI" id="CHEBI:49252"/>
        <dbReference type="EC" id="1.13.11.54"/>
    </reaction>
</comment>
<evidence type="ECO:0000256" key="5">
    <source>
        <dbReference type="ARBA" id="ARBA00022723"/>
    </source>
</evidence>
<reference evidence="11 12" key="1">
    <citation type="submission" date="2019-01" db="EMBL/GenBank/DDBJ databases">
        <title>A draft genome assembly of the solar-powered sea slug Elysia chlorotica.</title>
        <authorList>
            <person name="Cai H."/>
            <person name="Li Q."/>
            <person name="Fang X."/>
            <person name="Li J."/>
            <person name="Curtis N.E."/>
            <person name="Altenburger A."/>
            <person name="Shibata T."/>
            <person name="Feng M."/>
            <person name="Maeda T."/>
            <person name="Schwartz J.A."/>
            <person name="Shigenobu S."/>
            <person name="Lundholm N."/>
            <person name="Nishiyama T."/>
            <person name="Yang H."/>
            <person name="Hasebe M."/>
            <person name="Li S."/>
            <person name="Pierce S.K."/>
            <person name="Wang J."/>
        </authorList>
    </citation>
    <scope>NUCLEOTIDE SEQUENCE [LARGE SCALE GENOMIC DNA]</scope>
    <source>
        <strain evidence="11">EC2010</strain>
        <tissue evidence="11">Whole organism of an adult</tissue>
    </source>
</reference>
<evidence type="ECO:0000313" key="12">
    <source>
        <dbReference type="Proteomes" id="UP000271974"/>
    </source>
</evidence>
<keyword evidence="5" id="KW-0479">Metal-binding</keyword>
<organism evidence="11 12">
    <name type="scientific">Elysia chlorotica</name>
    <name type="common">Eastern emerald elysia</name>
    <name type="synonym">Sea slug</name>
    <dbReference type="NCBI Taxonomy" id="188477"/>
    <lineage>
        <taxon>Eukaryota</taxon>
        <taxon>Metazoa</taxon>
        <taxon>Spiralia</taxon>
        <taxon>Lophotrochozoa</taxon>
        <taxon>Mollusca</taxon>
        <taxon>Gastropoda</taxon>
        <taxon>Heterobranchia</taxon>
        <taxon>Euthyneura</taxon>
        <taxon>Panpulmonata</taxon>
        <taxon>Sacoglossa</taxon>
        <taxon>Placobranchoidea</taxon>
        <taxon>Plakobranchidae</taxon>
        <taxon>Elysia</taxon>
    </lineage>
</organism>
<keyword evidence="8" id="KW-0408">Iron</keyword>
<evidence type="ECO:0000256" key="10">
    <source>
        <dbReference type="ARBA" id="ARBA00039005"/>
    </source>
</evidence>
<dbReference type="CDD" id="cd02232">
    <property type="entry name" value="cupin_ARD"/>
    <property type="match status" value="1"/>
</dbReference>
<evidence type="ECO:0000313" key="11">
    <source>
        <dbReference type="EMBL" id="RUS74811.1"/>
    </source>
</evidence>
<dbReference type="InterPro" id="IPR004313">
    <property type="entry name" value="ARD"/>
</dbReference>
<keyword evidence="7" id="KW-0560">Oxidoreductase</keyword>
<evidence type="ECO:0000256" key="3">
    <source>
        <dbReference type="ARBA" id="ARBA00022596"/>
    </source>
</evidence>
<dbReference type="Proteomes" id="UP000271974">
    <property type="component" value="Unassembled WGS sequence"/>
</dbReference>
<dbReference type="InterPro" id="IPR014710">
    <property type="entry name" value="RmlC-like_jellyroll"/>
</dbReference>
<dbReference type="AlphaFoldDB" id="A0A433SZS3"/>
<sequence length="133" mass="15616">MKMRKGYKFEDEVTLSKGTSEETDKMIEENSREHIHAHEEARMILDGSGYFDVRDVYDQWIRIEARPGDMLVIPAGAYHRFILDENNMLKCKRLFPGCDPVWKAIYRPQADTHDVRKQYIQKHICTDCCSPCC</sequence>
<comment type="caution">
    <text evidence="11">The sequence shown here is derived from an EMBL/GenBank/DDBJ whole genome shotgun (WGS) entry which is preliminary data.</text>
</comment>
<evidence type="ECO:0000256" key="8">
    <source>
        <dbReference type="ARBA" id="ARBA00023004"/>
    </source>
</evidence>
<keyword evidence="4" id="KW-0028">Amino-acid biosynthesis</keyword>
<evidence type="ECO:0000256" key="9">
    <source>
        <dbReference type="ARBA" id="ARBA00023167"/>
    </source>
</evidence>
<dbReference type="GO" id="GO:0010309">
    <property type="term" value="F:acireductone dioxygenase [iron(II)-requiring] activity"/>
    <property type="evidence" value="ECO:0007669"/>
    <property type="project" value="UniProtKB-EC"/>
</dbReference>
<protein>
    <recommendedName>
        <fullName evidence="10">acireductone dioxygenase (Fe(2+)-requiring)</fullName>
        <ecNumber evidence="10">1.13.11.54</ecNumber>
    </recommendedName>
</protein>
<dbReference type="InterPro" id="IPR011051">
    <property type="entry name" value="RmlC_Cupin_sf"/>
</dbReference>
<dbReference type="PANTHER" id="PTHR23418">
    <property type="entry name" value="ACIREDUCTONE DIOXYGENASE"/>
    <property type="match status" value="1"/>
</dbReference>
<dbReference type="OrthoDB" id="1867259at2759"/>
<dbReference type="GO" id="GO:0046872">
    <property type="term" value="F:metal ion binding"/>
    <property type="evidence" value="ECO:0007669"/>
    <property type="project" value="UniProtKB-KW"/>
</dbReference>
<keyword evidence="12" id="KW-1185">Reference proteome</keyword>
<dbReference type="SUPFAM" id="SSF51182">
    <property type="entry name" value="RmlC-like cupins"/>
    <property type="match status" value="1"/>
</dbReference>
<comment type="cofactor">
    <cofactor evidence="2">
        <name>Fe(2+)</name>
        <dbReference type="ChEBI" id="CHEBI:29033"/>
    </cofactor>
</comment>
<dbReference type="GO" id="GO:0009086">
    <property type="term" value="P:methionine biosynthetic process"/>
    <property type="evidence" value="ECO:0007669"/>
    <property type="project" value="UniProtKB-KW"/>
</dbReference>
<keyword evidence="3" id="KW-0533">Nickel</keyword>
<dbReference type="Pfam" id="PF03079">
    <property type="entry name" value="ARD"/>
    <property type="match status" value="1"/>
</dbReference>
<dbReference type="EC" id="1.13.11.54" evidence="10"/>
<proteinExistence type="predicted"/>
<keyword evidence="6" id="KW-0223">Dioxygenase</keyword>
<dbReference type="STRING" id="188477.A0A433SZS3"/>
<evidence type="ECO:0000256" key="7">
    <source>
        <dbReference type="ARBA" id="ARBA00023002"/>
    </source>
</evidence>
<evidence type="ECO:0000256" key="4">
    <source>
        <dbReference type="ARBA" id="ARBA00022605"/>
    </source>
</evidence>